<sequence>MPGPFFCPPMHICISIASFQTRLYRTNCSRISNYGVVDMDTLASAKNSVVRFRGASLDLATLYDYSLEISPTELDRLRAFMDMPTFRAWLRDRLPPITEELLGQFKDIKNGHIIDFLGWPKAVLSRQLPKYADGVTLQYAVMPLLLKHMAGMINQTRVSNNPTAGTEAWIESGGSSTLADTFHEKNTSHKKDYIHENNIPGKAETSVKEDHEAAGGSLQTPVARVARVPRSFMWKEVLIFGLMVALVWVSNPQMGHRDFQTMVSQSGGAFDEGWNRMESAILSLPTRAKAVLDNMKNIEEDMKAGDAQVQDTLSLPTRAEAVLDNMKSIEEDMKAGDTQVQDTLSLPTRAEAVLDNMKNIEEDMKAGDAQVQDREEA</sequence>
<evidence type="ECO:0000313" key="1">
    <source>
        <dbReference type="EMBL" id="KAL2075891.1"/>
    </source>
</evidence>
<protein>
    <submittedName>
        <fullName evidence="1">Uncharacterized protein</fullName>
    </submittedName>
</protein>
<name>A0ABR4D298_9HELO</name>
<evidence type="ECO:0000313" key="2">
    <source>
        <dbReference type="Proteomes" id="UP001595075"/>
    </source>
</evidence>
<dbReference type="Proteomes" id="UP001595075">
    <property type="component" value="Unassembled WGS sequence"/>
</dbReference>
<dbReference type="EMBL" id="JAZHXI010000001">
    <property type="protein sequence ID" value="KAL2075891.1"/>
    <property type="molecule type" value="Genomic_DNA"/>
</dbReference>
<organism evidence="1 2">
    <name type="scientific">Oculimacula yallundae</name>
    <dbReference type="NCBI Taxonomy" id="86028"/>
    <lineage>
        <taxon>Eukaryota</taxon>
        <taxon>Fungi</taxon>
        <taxon>Dikarya</taxon>
        <taxon>Ascomycota</taxon>
        <taxon>Pezizomycotina</taxon>
        <taxon>Leotiomycetes</taxon>
        <taxon>Helotiales</taxon>
        <taxon>Ploettnerulaceae</taxon>
        <taxon>Oculimacula</taxon>
    </lineage>
</organism>
<comment type="caution">
    <text evidence="1">The sequence shown here is derived from an EMBL/GenBank/DDBJ whole genome shotgun (WGS) entry which is preliminary data.</text>
</comment>
<reference evidence="1 2" key="1">
    <citation type="journal article" date="2024" name="Commun. Biol.">
        <title>Comparative genomic analysis of thermophilic fungi reveals convergent evolutionary adaptations and gene losses.</title>
        <authorList>
            <person name="Steindorff A.S."/>
            <person name="Aguilar-Pontes M.V."/>
            <person name="Robinson A.J."/>
            <person name="Andreopoulos B."/>
            <person name="LaButti K."/>
            <person name="Kuo A."/>
            <person name="Mondo S."/>
            <person name="Riley R."/>
            <person name="Otillar R."/>
            <person name="Haridas S."/>
            <person name="Lipzen A."/>
            <person name="Grimwood J."/>
            <person name="Schmutz J."/>
            <person name="Clum A."/>
            <person name="Reid I.D."/>
            <person name="Moisan M.C."/>
            <person name="Butler G."/>
            <person name="Nguyen T.T.M."/>
            <person name="Dewar K."/>
            <person name="Conant G."/>
            <person name="Drula E."/>
            <person name="Henrissat B."/>
            <person name="Hansel C."/>
            <person name="Singer S."/>
            <person name="Hutchinson M.I."/>
            <person name="de Vries R.P."/>
            <person name="Natvig D.O."/>
            <person name="Powell A.J."/>
            <person name="Tsang A."/>
            <person name="Grigoriev I.V."/>
        </authorList>
    </citation>
    <scope>NUCLEOTIDE SEQUENCE [LARGE SCALE GENOMIC DNA]</scope>
    <source>
        <strain evidence="1 2">CBS 494.80</strain>
    </source>
</reference>
<gene>
    <name evidence="1" type="ORF">VTL71DRAFT_834</name>
</gene>
<proteinExistence type="predicted"/>
<accession>A0ABR4D298</accession>
<keyword evidence="2" id="KW-1185">Reference proteome</keyword>